<keyword evidence="2" id="KW-1185">Reference proteome</keyword>
<dbReference type="SUPFAM" id="SSF160719">
    <property type="entry name" value="gpW/gp25-like"/>
    <property type="match status" value="1"/>
</dbReference>
<dbReference type="OrthoDB" id="8453045at2"/>
<sequence length="156" mass="17341">MSIDHERLGKDLILLRNRREQAQRDRGQDLQTETRDITGARDLATVTGAENIAQALLLRFLTAEGELAPLGHPHYGSRLHELIGEPNTEANRSLAKLFALRAVQREPRVDKVLSASVRQRTDDRGGVDIDLKLKIVEADTPLNLVVPFFFNAGATP</sequence>
<proteinExistence type="predicted"/>
<dbReference type="AlphaFoldDB" id="A0A2T6KBX7"/>
<reference evidence="1 2" key="1">
    <citation type="submission" date="2018-04" db="EMBL/GenBank/DDBJ databases">
        <title>Genomic Encyclopedia of Archaeal and Bacterial Type Strains, Phase II (KMG-II): from individual species to whole genera.</title>
        <authorList>
            <person name="Goeker M."/>
        </authorList>
    </citation>
    <scope>NUCLEOTIDE SEQUENCE [LARGE SCALE GENOMIC DNA]</scope>
    <source>
        <strain evidence="1 2">DSM 29955</strain>
    </source>
</reference>
<accession>A0A2T6KBX7</accession>
<dbReference type="Proteomes" id="UP000244523">
    <property type="component" value="Unassembled WGS sequence"/>
</dbReference>
<evidence type="ECO:0000313" key="1">
    <source>
        <dbReference type="EMBL" id="PUB12421.1"/>
    </source>
</evidence>
<protein>
    <submittedName>
        <fullName evidence="1">Phage baseplate assembly protein W</fullName>
    </submittedName>
</protein>
<dbReference type="EMBL" id="QBUD01000010">
    <property type="protein sequence ID" value="PUB12421.1"/>
    <property type="molecule type" value="Genomic_DNA"/>
</dbReference>
<dbReference type="Gene3D" id="3.10.450.40">
    <property type="match status" value="1"/>
</dbReference>
<gene>
    <name evidence="1" type="ORF">C8N45_11060</name>
</gene>
<comment type="caution">
    <text evidence="1">The sequence shown here is derived from an EMBL/GenBank/DDBJ whole genome shotgun (WGS) entry which is preliminary data.</text>
</comment>
<dbReference type="RefSeq" id="WP_108387347.1">
    <property type="nucleotide sequence ID" value="NZ_QBUD01000010.1"/>
</dbReference>
<name>A0A2T6KBX7_9RHOB</name>
<evidence type="ECO:0000313" key="2">
    <source>
        <dbReference type="Proteomes" id="UP000244523"/>
    </source>
</evidence>
<organism evidence="1 2">
    <name type="scientific">Yoonia sediminilitoris</name>
    <dbReference type="NCBI Taxonomy" id="1286148"/>
    <lineage>
        <taxon>Bacteria</taxon>
        <taxon>Pseudomonadati</taxon>
        <taxon>Pseudomonadota</taxon>
        <taxon>Alphaproteobacteria</taxon>
        <taxon>Rhodobacterales</taxon>
        <taxon>Paracoccaceae</taxon>
        <taxon>Yoonia</taxon>
    </lineage>
</organism>